<sequence precursor="true">MPGHRLAQPPPSPPRKMHRAWTWLLLPLAIGLFFVVQRYKGNRPPNASRLIMPGAVAITTATAKKGTIGVYLESIGTVTPVYTSSITAQVNGLVTAVHYAEGQMVHKGDALIDIDPRPFQAQVLQAQGTLDRDTNLLAQAKMDLDRYRAAWARNAIPKQQLDDQEKLVLQDEGQVKSDQGNLQFFQVQLGWCHITAPFTGRIGLRPVDPGNVVVLTAGNQVNATTSLAVITQTQPITVVFTLAQDNLGEVRSQFRRRGTLPVAAYDRALQTRIASGSLTALDNQVDTTTGTVKLRATFENGDDALFPNQFVNTRLLVTTLKGVTLVPGNVIQHNGQVTFVYVISDGVAHMQTVKVGTNEGGMTQVEGIAPGTVVAASSFERLQDNVPVTVVRTPMPGATGGADTR</sequence>
<name>Q01R55_SOLUE</name>
<feature type="domain" description="Multidrug resistance protein MdtA-like beta-barrel" evidence="9">
    <location>
        <begin position="235"/>
        <end position="318"/>
    </location>
</feature>
<dbReference type="InterPro" id="IPR058624">
    <property type="entry name" value="MdtA-like_HH"/>
</dbReference>
<organism evidence="10">
    <name type="scientific">Solibacter usitatus (strain Ellin6076)</name>
    <dbReference type="NCBI Taxonomy" id="234267"/>
    <lineage>
        <taxon>Bacteria</taxon>
        <taxon>Pseudomonadati</taxon>
        <taxon>Acidobacteriota</taxon>
        <taxon>Terriglobia</taxon>
        <taxon>Bryobacterales</taxon>
        <taxon>Solibacteraceae</taxon>
        <taxon>Candidatus Solibacter</taxon>
    </lineage>
</organism>
<dbReference type="HOGENOM" id="CLU_018816_2_0_0"/>
<dbReference type="KEGG" id="sus:Acid_6952"/>
<evidence type="ECO:0000313" key="10">
    <source>
        <dbReference type="EMBL" id="ABJ87865.1"/>
    </source>
</evidence>
<gene>
    <name evidence="10" type="ordered locus">Acid_6952</name>
</gene>
<evidence type="ECO:0000256" key="1">
    <source>
        <dbReference type="ARBA" id="ARBA00004236"/>
    </source>
</evidence>
<reference evidence="10" key="1">
    <citation type="submission" date="2006-10" db="EMBL/GenBank/DDBJ databases">
        <title>Complete sequence of Solibacter usitatus Ellin6076.</title>
        <authorList>
            <consortium name="US DOE Joint Genome Institute"/>
            <person name="Copeland A."/>
            <person name="Lucas S."/>
            <person name="Lapidus A."/>
            <person name="Barry K."/>
            <person name="Detter J.C."/>
            <person name="Glavina del Rio T."/>
            <person name="Hammon N."/>
            <person name="Israni S."/>
            <person name="Dalin E."/>
            <person name="Tice H."/>
            <person name="Pitluck S."/>
            <person name="Thompson L.S."/>
            <person name="Brettin T."/>
            <person name="Bruce D."/>
            <person name="Han C."/>
            <person name="Tapia R."/>
            <person name="Gilna P."/>
            <person name="Schmutz J."/>
            <person name="Larimer F."/>
            <person name="Land M."/>
            <person name="Hauser L."/>
            <person name="Kyrpides N."/>
            <person name="Mikhailova N."/>
            <person name="Janssen P.H."/>
            <person name="Kuske C.R."/>
            <person name="Richardson P."/>
        </authorList>
    </citation>
    <scope>NUCLEOTIDE SEQUENCE</scope>
    <source>
        <strain evidence="10">Ellin6076</strain>
    </source>
</reference>
<keyword evidence="3" id="KW-1003">Cell membrane</keyword>
<dbReference type="Pfam" id="PF25944">
    <property type="entry name" value="Beta-barrel_RND"/>
    <property type="match status" value="1"/>
</dbReference>
<protein>
    <submittedName>
        <fullName evidence="10">Efflux transporter, RND family, MFP subunit</fullName>
    </submittedName>
</protein>
<dbReference type="PANTHER" id="PTHR30469:SF12">
    <property type="entry name" value="MULTIDRUG RESISTANCE PROTEIN MDTA"/>
    <property type="match status" value="1"/>
</dbReference>
<dbReference type="Gene3D" id="2.40.30.170">
    <property type="match status" value="1"/>
</dbReference>
<dbReference type="InParanoid" id="Q01R55"/>
<dbReference type="Pfam" id="PF25917">
    <property type="entry name" value="BSH_RND"/>
    <property type="match status" value="1"/>
</dbReference>
<evidence type="ECO:0000256" key="3">
    <source>
        <dbReference type="ARBA" id="ARBA00022475"/>
    </source>
</evidence>
<feature type="domain" description="Multidrug resistance protein MdtA-like barrel-sandwich hybrid" evidence="8">
    <location>
        <begin position="84"/>
        <end position="220"/>
    </location>
</feature>
<accession>Q01R55</accession>
<dbReference type="Gene3D" id="2.40.420.20">
    <property type="match status" value="1"/>
</dbReference>
<keyword evidence="6" id="KW-0812">Transmembrane</keyword>
<comment type="subcellular location">
    <subcellularLocation>
        <location evidence="1">Cell membrane</location>
    </subcellularLocation>
</comment>
<evidence type="ECO:0000259" key="7">
    <source>
        <dbReference type="Pfam" id="PF25876"/>
    </source>
</evidence>
<evidence type="ECO:0000256" key="5">
    <source>
        <dbReference type="ARBA" id="ARBA00023136"/>
    </source>
</evidence>
<dbReference type="STRING" id="234267.Acid_6952"/>
<evidence type="ECO:0000259" key="8">
    <source>
        <dbReference type="Pfam" id="PF25917"/>
    </source>
</evidence>
<evidence type="ECO:0000259" key="9">
    <source>
        <dbReference type="Pfam" id="PF25944"/>
    </source>
</evidence>
<dbReference type="NCBIfam" id="TIGR01730">
    <property type="entry name" value="RND_mfp"/>
    <property type="match status" value="1"/>
</dbReference>
<keyword evidence="6" id="KW-1133">Transmembrane helix</keyword>
<dbReference type="Pfam" id="PF25876">
    <property type="entry name" value="HH_MFP_RND"/>
    <property type="match status" value="1"/>
</dbReference>
<dbReference type="AlphaFoldDB" id="Q01R55"/>
<comment type="similarity">
    <text evidence="2">Belongs to the membrane fusion protein (MFP) (TC 8.A.1) family.</text>
</comment>
<dbReference type="EMBL" id="CP000473">
    <property type="protein sequence ID" value="ABJ87865.1"/>
    <property type="molecule type" value="Genomic_DNA"/>
</dbReference>
<dbReference type="Gene3D" id="2.40.50.100">
    <property type="match status" value="1"/>
</dbReference>
<dbReference type="Gene3D" id="1.10.287.470">
    <property type="entry name" value="Helix hairpin bin"/>
    <property type="match status" value="1"/>
</dbReference>
<dbReference type="SUPFAM" id="SSF111369">
    <property type="entry name" value="HlyD-like secretion proteins"/>
    <property type="match status" value="1"/>
</dbReference>
<feature type="domain" description="Multidrug resistance protein MdtA-like alpha-helical hairpin" evidence="7">
    <location>
        <begin position="124"/>
        <end position="191"/>
    </location>
</feature>
<dbReference type="GO" id="GO:1990281">
    <property type="term" value="C:efflux pump complex"/>
    <property type="evidence" value="ECO:0007669"/>
    <property type="project" value="TreeGrafter"/>
</dbReference>
<feature type="transmembrane region" description="Helical" evidence="6">
    <location>
        <begin position="20"/>
        <end position="39"/>
    </location>
</feature>
<dbReference type="InterPro" id="IPR058626">
    <property type="entry name" value="MdtA-like_b-barrel"/>
</dbReference>
<evidence type="ECO:0000256" key="6">
    <source>
        <dbReference type="SAM" id="Phobius"/>
    </source>
</evidence>
<dbReference type="InterPro" id="IPR006143">
    <property type="entry name" value="RND_pump_MFP"/>
</dbReference>
<dbReference type="InterPro" id="IPR058625">
    <property type="entry name" value="MdtA-like_BSH"/>
</dbReference>
<dbReference type="PANTHER" id="PTHR30469">
    <property type="entry name" value="MULTIDRUG RESISTANCE PROTEIN MDTA"/>
    <property type="match status" value="1"/>
</dbReference>
<evidence type="ECO:0000256" key="4">
    <source>
        <dbReference type="ARBA" id="ARBA00022519"/>
    </source>
</evidence>
<proteinExistence type="inferred from homology"/>
<dbReference type="eggNOG" id="COG0845">
    <property type="taxonomic scope" value="Bacteria"/>
</dbReference>
<keyword evidence="5 6" id="KW-0472">Membrane</keyword>
<keyword evidence="4" id="KW-0997">Cell inner membrane</keyword>
<evidence type="ECO:0000256" key="2">
    <source>
        <dbReference type="ARBA" id="ARBA00009477"/>
    </source>
</evidence>
<dbReference type="GO" id="GO:0015562">
    <property type="term" value="F:efflux transmembrane transporter activity"/>
    <property type="evidence" value="ECO:0007669"/>
    <property type="project" value="TreeGrafter"/>
</dbReference>